<dbReference type="Pfam" id="PF00072">
    <property type="entry name" value="Response_reg"/>
    <property type="match status" value="1"/>
</dbReference>
<evidence type="ECO:0000256" key="4">
    <source>
        <dbReference type="ARBA" id="ARBA00023163"/>
    </source>
</evidence>
<dbReference type="KEGG" id="kfl:Kfla_2113"/>
<dbReference type="EMBL" id="CP001736">
    <property type="protein sequence ID" value="ADB31195.1"/>
    <property type="molecule type" value="Genomic_DNA"/>
</dbReference>
<dbReference type="CDD" id="cd17535">
    <property type="entry name" value="REC_NarL-like"/>
    <property type="match status" value="1"/>
</dbReference>
<keyword evidence="9" id="KW-1185">Reference proteome</keyword>
<keyword evidence="3" id="KW-0238">DNA-binding</keyword>
<dbReference type="CDD" id="cd06170">
    <property type="entry name" value="LuxR_C_like"/>
    <property type="match status" value="1"/>
</dbReference>
<name>D2PS71_KRIFD</name>
<dbReference type="SUPFAM" id="SSF52172">
    <property type="entry name" value="CheY-like"/>
    <property type="match status" value="1"/>
</dbReference>
<gene>
    <name evidence="8" type="ordered locus">Kfla_2113</name>
</gene>
<evidence type="ECO:0000313" key="8">
    <source>
        <dbReference type="EMBL" id="ADB31195.1"/>
    </source>
</evidence>
<evidence type="ECO:0000256" key="1">
    <source>
        <dbReference type="ARBA" id="ARBA00022553"/>
    </source>
</evidence>
<reference evidence="9" key="1">
    <citation type="submission" date="2009-09" db="EMBL/GenBank/DDBJ databases">
        <title>The complete genome of Kribbella flavida DSM 17836.</title>
        <authorList>
            <consortium name="US DOE Joint Genome Institute (JGI-PGF)"/>
            <person name="Lucas S."/>
            <person name="Copeland A."/>
            <person name="Lapidus A."/>
            <person name="Glavina del Rio T."/>
            <person name="Dalin E."/>
            <person name="Tice H."/>
            <person name="Bruce D."/>
            <person name="Goodwin L."/>
            <person name="Pitluck S."/>
            <person name="Kyrpides N."/>
            <person name="Mavromatis K."/>
            <person name="Ivanova N."/>
            <person name="Saunders E."/>
            <person name="Brettin T."/>
            <person name="Detter J.C."/>
            <person name="Han C."/>
            <person name="Larimer F."/>
            <person name="Land M."/>
            <person name="Hauser L."/>
            <person name="Markowitz V."/>
            <person name="Cheng J.-F."/>
            <person name="Hugenholtz P."/>
            <person name="Woyke T."/>
            <person name="Wu D."/>
            <person name="Pukall R."/>
            <person name="Klenk H.-P."/>
            <person name="Eisen J.A."/>
        </authorList>
    </citation>
    <scope>NUCLEOTIDE SEQUENCE [LARGE SCALE GENOMIC DNA]</scope>
    <source>
        <strain evidence="9">DSM 17836 / JCM 10339 / NBRC 14399</strain>
    </source>
</reference>
<dbReference type="PRINTS" id="PR00038">
    <property type="entry name" value="HTHLUXR"/>
</dbReference>
<evidence type="ECO:0000313" key="9">
    <source>
        <dbReference type="Proteomes" id="UP000007967"/>
    </source>
</evidence>
<accession>D2PS71</accession>
<evidence type="ECO:0000256" key="2">
    <source>
        <dbReference type="ARBA" id="ARBA00023015"/>
    </source>
</evidence>
<proteinExistence type="predicted"/>
<feature type="domain" description="Response regulatory" evidence="7">
    <location>
        <begin position="6"/>
        <end position="122"/>
    </location>
</feature>
<keyword evidence="2" id="KW-0805">Transcription regulation</keyword>
<keyword evidence="4" id="KW-0804">Transcription</keyword>
<dbReference type="SUPFAM" id="SSF46894">
    <property type="entry name" value="C-terminal effector domain of the bipartite response regulators"/>
    <property type="match status" value="1"/>
</dbReference>
<dbReference type="GO" id="GO:0006355">
    <property type="term" value="P:regulation of DNA-templated transcription"/>
    <property type="evidence" value="ECO:0007669"/>
    <property type="project" value="InterPro"/>
</dbReference>
<dbReference type="InterPro" id="IPR000792">
    <property type="entry name" value="Tscrpt_reg_LuxR_C"/>
</dbReference>
<feature type="modified residue" description="4-aspartylphosphate" evidence="5">
    <location>
        <position position="57"/>
    </location>
</feature>
<dbReference type="PROSITE" id="PS50043">
    <property type="entry name" value="HTH_LUXR_2"/>
    <property type="match status" value="1"/>
</dbReference>
<dbReference type="GO" id="GO:0003677">
    <property type="term" value="F:DNA binding"/>
    <property type="evidence" value="ECO:0007669"/>
    <property type="project" value="UniProtKB-KW"/>
</dbReference>
<dbReference type="InterPro" id="IPR011006">
    <property type="entry name" value="CheY-like_superfamily"/>
</dbReference>
<evidence type="ECO:0000259" key="6">
    <source>
        <dbReference type="PROSITE" id="PS50043"/>
    </source>
</evidence>
<dbReference type="PROSITE" id="PS50110">
    <property type="entry name" value="RESPONSE_REGULATORY"/>
    <property type="match status" value="1"/>
</dbReference>
<feature type="domain" description="HTH luxR-type" evidence="6">
    <location>
        <begin position="148"/>
        <end position="213"/>
    </location>
</feature>
<dbReference type="Proteomes" id="UP000007967">
    <property type="component" value="Chromosome"/>
</dbReference>
<dbReference type="STRING" id="479435.Kfla_2113"/>
<dbReference type="HOGENOM" id="CLU_000445_90_10_11"/>
<dbReference type="OrthoDB" id="9808843at2"/>
<keyword evidence="1 5" id="KW-0597">Phosphoprotein</keyword>
<dbReference type="PANTHER" id="PTHR43214:SF24">
    <property type="entry name" value="TRANSCRIPTIONAL REGULATORY PROTEIN NARL-RELATED"/>
    <property type="match status" value="1"/>
</dbReference>
<protein>
    <submittedName>
        <fullName evidence="8">Two component transcriptional regulator, LuxR family</fullName>
    </submittedName>
</protein>
<dbReference type="AlphaFoldDB" id="D2PS71"/>
<dbReference type="RefSeq" id="WP_012919751.1">
    <property type="nucleotide sequence ID" value="NC_013729.1"/>
</dbReference>
<dbReference type="PANTHER" id="PTHR43214">
    <property type="entry name" value="TWO-COMPONENT RESPONSE REGULATOR"/>
    <property type="match status" value="1"/>
</dbReference>
<dbReference type="SMART" id="SM00421">
    <property type="entry name" value="HTH_LUXR"/>
    <property type="match status" value="1"/>
</dbReference>
<dbReference type="InterPro" id="IPR016032">
    <property type="entry name" value="Sig_transdc_resp-reg_C-effctor"/>
</dbReference>
<evidence type="ECO:0000259" key="7">
    <source>
        <dbReference type="PROSITE" id="PS50110"/>
    </source>
</evidence>
<dbReference type="Pfam" id="PF00196">
    <property type="entry name" value="GerE"/>
    <property type="match status" value="1"/>
</dbReference>
<dbReference type="eggNOG" id="COG2197">
    <property type="taxonomic scope" value="Bacteria"/>
</dbReference>
<evidence type="ECO:0000256" key="5">
    <source>
        <dbReference type="PROSITE-ProRule" id="PRU00169"/>
    </source>
</evidence>
<dbReference type="Gene3D" id="3.40.50.2300">
    <property type="match status" value="1"/>
</dbReference>
<dbReference type="InterPro" id="IPR058245">
    <property type="entry name" value="NreC/VraR/RcsB-like_REC"/>
</dbReference>
<dbReference type="SMART" id="SM00448">
    <property type="entry name" value="REC"/>
    <property type="match status" value="1"/>
</dbReference>
<dbReference type="InterPro" id="IPR001789">
    <property type="entry name" value="Sig_transdc_resp-reg_receiver"/>
</dbReference>
<organism evidence="8 9">
    <name type="scientific">Kribbella flavida (strain DSM 17836 / JCM 10339 / NBRC 14399)</name>
    <dbReference type="NCBI Taxonomy" id="479435"/>
    <lineage>
        <taxon>Bacteria</taxon>
        <taxon>Bacillati</taxon>
        <taxon>Actinomycetota</taxon>
        <taxon>Actinomycetes</taxon>
        <taxon>Propionibacteriales</taxon>
        <taxon>Kribbellaceae</taxon>
        <taxon>Kribbella</taxon>
    </lineage>
</organism>
<evidence type="ECO:0000256" key="3">
    <source>
        <dbReference type="ARBA" id="ARBA00023125"/>
    </source>
</evidence>
<dbReference type="GO" id="GO:0000160">
    <property type="term" value="P:phosphorelay signal transduction system"/>
    <property type="evidence" value="ECO:0007669"/>
    <property type="project" value="InterPro"/>
</dbReference>
<reference evidence="8 9" key="2">
    <citation type="journal article" date="2010" name="Stand. Genomic Sci.">
        <title>Complete genome sequence of Kribbella flavida type strain (IFO 14399).</title>
        <authorList>
            <person name="Pukall R."/>
            <person name="Lapidus A."/>
            <person name="Glavina Del Rio T."/>
            <person name="Copeland A."/>
            <person name="Tice H."/>
            <person name="Cheng J.-F."/>
            <person name="Lucas S."/>
            <person name="Chen F."/>
            <person name="Nolan M."/>
            <person name="LaButti K."/>
            <person name="Pati A."/>
            <person name="Ivanova N."/>
            <person name="Mavrommatis K."/>
            <person name="Mikhailova N."/>
            <person name="Pitluck S."/>
            <person name="Bruce D."/>
            <person name="Goodwin L."/>
            <person name="Land M."/>
            <person name="Hauser L."/>
            <person name="Chang Y.-J."/>
            <person name="Jeffries C.D."/>
            <person name="Chen A."/>
            <person name="Palaniappan K."/>
            <person name="Chain P."/>
            <person name="Rohde M."/>
            <person name="Goeker M."/>
            <person name="Bristow J."/>
            <person name="Eisen J.A."/>
            <person name="Markowitz V."/>
            <person name="Hugenholtz P."/>
            <person name="Kyrpides N.C."/>
            <person name="Klenk H.-P."/>
            <person name="Brettin T."/>
        </authorList>
    </citation>
    <scope>NUCLEOTIDE SEQUENCE [LARGE SCALE GENOMIC DNA]</scope>
    <source>
        <strain evidence="9">DSM 17836 / JCM 10339 / NBRC 14399</strain>
    </source>
</reference>
<dbReference type="InterPro" id="IPR039420">
    <property type="entry name" value="WalR-like"/>
</dbReference>
<sequence>MSARIGVVVAEDQSSVRAALAELVGSDPALDLLGCGATGDEAIELATRLHPDVVLMDIRMPGTDGLTATRVVCARLPATKVLVLTTFDLDEYVYEALGAGATGFLLKSAPVTDILRAIHTVHEGQAMLSPEITRRLIAEVSRGRTRRTPEAFEQLSPRELELVGAVLRGLSNEELAAELFLSLSTVKTYLSRIFSKLDVRDRTQLVILAYESGLADEYRR</sequence>